<dbReference type="EMBL" id="KL584757">
    <property type="protein sequence ID" value="KEQ96090.1"/>
    <property type="molecule type" value="Genomic_DNA"/>
</dbReference>
<name>A0A074YEC0_AURSE</name>
<dbReference type="OMA" id="PERHRSQ"/>
<dbReference type="PRINTS" id="PR01438">
    <property type="entry name" value="UNVRSLSTRESS"/>
</dbReference>
<reference evidence="3 4" key="1">
    <citation type="journal article" date="2014" name="BMC Genomics">
        <title>Genome sequencing of four Aureobasidium pullulans varieties: biotechnological potential, stress tolerance, and description of new species.</title>
        <authorList>
            <person name="Gostin Ar C."/>
            <person name="Ohm R.A."/>
            <person name="Kogej T."/>
            <person name="Sonjak S."/>
            <person name="Turk M."/>
            <person name="Zajc J."/>
            <person name="Zalar P."/>
            <person name="Grube M."/>
            <person name="Sun H."/>
            <person name="Han J."/>
            <person name="Sharma A."/>
            <person name="Chiniquy J."/>
            <person name="Ngan C.Y."/>
            <person name="Lipzen A."/>
            <person name="Barry K."/>
            <person name="Grigoriev I.V."/>
            <person name="Gunde-Cimerman N."/>
        </authorList>
    </citation>
    <scope>NUCLEOTIDE SEQUENCE [LARGE SCALE GENOMIC DNA]</scope>
    <source>
        <strain evidence="3 4">EXF-2481</strain>
    </source>
</reference>
<feature type="region of interest" description="Disordered" evidence="1">
    <location>
        <begin position="1"/>
        <end position="253"/>
    </location>
</feature>
<dbReference type="AlphaFoldDB" id="A0A074YEC0"/>
<dbReference type="InterPro" id="IPR006015">
    <property type="entry name" value="Universal_stress_UspA"/>
</dbReference>
<accession>A0A074YEC0</accession>
<evidence type="ECO:0000313" key="3">
    <source>
        <dbReference type="EMBL" id="KEQ96090.1"/>
    </source>
</evidence>
<feature type="compositionally biased region" description="Polar residues" evidence="1">
    <location>
        <begin position="102"/>
        <end position="120"/>
    </location>
</feature>
<feature type="compositionally biased region" description="Basic and acidic residues" evidence="1">
    <location>
        <begin position="9"/>
        <end position="19"/>
    </location>
</feature>
<keyword evidence="4" id="KW-1185">Reference proteome</keyword>
<dbReference type="InterPro" id="IPR006016">
    <property type="entry name" value="UspA"/>
</dbReference>
<dbReference type="Pfam" id="PF00582">
    <property type="entry name" value="Usp"/>
    <property type="match status" value="1"/>
</dbReference>
<sequence length="561" mass="61347">MSLSAAIDQEAKDLRRDFEQNNSRKKSSLPPLPAPATTTPVTPTSPVLPYRSMAPTPATARHKPAFPGDLGPGDPRRSSRLPGDLGPGDPRRSSNRPAMSDGTRSAARSLSPTRGVSTLNPGEKSPAQRRLSDAGSIRPQLGDGGVRLQKDYDNESASSDEDSSDEQDTDHESSRGRGRARVGNAVGVTRDGDDSDDEPSPPLNADPTITVTPPSSDQPSYSSRKPDVHPSTAFDFAASSTSTPVHSDDEEHLSDLRRAQRLSLNISPIHSTPSAHRVIRQIIRGDYLYFQRQAEEGRRRQRVYLVATDLSSEAEYALEWTIGTVLRDGDTLLAVYAVDEESGTGGVSEGVEIGHGADVVKDTATIVRSMTAESMTPATLPRDSSTARMAFHERKDMSKAEQDRFRAAEDISQRCVKLLRKTRLQVRVVVEVFHCKSPRHMITEVIDFLSPTLTILGSRGRSQLKGVLLGSFSNYLVTKSSVPVMVARKRFVERHVNKYAQEPQTDTLARLRKHSKQRLHKDGLPVAQAGDGRMRYIRMSNVLEAPGTKPRARGLAGAKID</sequence>
<dbReference type="RefSeq" id="XP_013344421.1">
    <property type="nucleotide sequence ID" value="XM_013488967.1"/>
</dbReference>
<evidence type="ECO:0000256" key="1">
    <source>
        <dbReference type="SAM" id="MobiDB-lite"/>
    </source>
</evidence>
<dbReference type="HOGENOM" id="CLU_015980_1_1_1"/>
<evidence type="ECO:0000313" key="4">
    <source>
        <dbReference type="Proteomes" id="UP000030641"/>
    </source>
</evidence>
<proteinExistence type="predicted"/>
<dbReference type="InParanoid" id="A0A074YEC0"/>
<feature type="domain" description="UspA" evidence="2">
    <location>
        <begin position="393"/>
        <end position="488"/>
    </location>
</feature>
<feature type="compositionally biased region" description="Low complexity" evidence="1">
    <location>
        <begin position="231"/>
        <end position="243"/>
    </location>
</feature>
<gene>
    <name evidence="3" type="ORF">AUEXF2481DRAFT_4342</name>
</gene>
<feature type="compositionally biased region" description="Low complexity" evidence="1">
    <location>
        <begin position="35"/>
        <end position="49"/>
    </location>
</feature>
<evidence type="ECO:0000259" key="2">
    <source>
        <dbReference type="Pfam" id="PF00582"/>
    </source>
</evidence>
<dbReference type="PANTHER" id="PTHR46100">
    <property type="entry name" value="IMP2'P"/>
    <property type="match status" value="1"/>
</dbReference>
<dbReference type="SUPFAM" id="SSF52402">
    <property type="entry name" value="Adenine nucleotide alpha hydrolases-like"/>
    <property type="match status" value="1"/>
</dbReference>
<dbReference type="CDD" id="cd23659">
    <property type="entry name" value="USP_At3g01520-like"/>
    <property type="match status" value="1"/>
</dbReference>
<dbReference type="Gene3D" id="3.40.50.620">
    <property type="entry name" value="HUPs"/>
    <property type="match status" value="1"/>
</dbReference>
<dbReference type="Proteomes" id="UP000030641">
    <property type="component" value="Unassembled WGS sequence"/>
</dbReference>
<organism evidence="3 4">
    <name type="scientific">Aureobasidium subglaciale (strain EXF-2481)</name>
    <name type="common">Aureobasidium pullulans var. subglaciale</name>
    <dbReference type="NCBI Taxonomy" id="1043005"/>
    <lineage>
        <taxon>Eukaryota</taxon>
        <taxon>Fungi</taxon>
        <taxon>Dikarya</taxon>
        <taxon>Ascomycota</taxon>
        <taxon>Pezizomycotina</taxon>
        <taxon>Dothideomycetes</taxon>
        <taxon>Dothideomycetidae</taxon>
        <taxon>Dothideales</taxon>
        <taxon>Saccotheciaceae</taxon>
        <taxon>Aureobasidium</taxon>
    </lineage>
</organism>
<dbReference type="InterPro" id="IPR014729">
    <property type="entry name" value="Rossmann-like_a/b/a_fold"/>
</dbReference>
<protein>
    <recommendedName>
        <fullName evidence="2">UspA domain-containing protein</fullName>
    </recommendedName>
</protein>
<feature type="compositionally biased region" description="Acidic residues" evidence="1">
    <location>
        <begin position="158"/>
        <end position="169"/>
    </location>
</feature>
<dbReference type="PANTHER" id="PTHR46100:SF4">
    <property type="entry name" value="USPA DOMAIN-CONTAINING PROTEIN"/>
    <property type="match status" value="1"/>
</dbReference>
<dbReference type="OrthoDB" id="992776at2759"/>
<feature type="compositionally biased region" description="Polar residues" evidence="1">
    <location>
        <begin position="207"/>
        <end position="223"/>
    </location>
</feature>
<dbReference type="STRING" id="1043005.A0A074YEC0"/>
<dbReference type="GeneID" id="25367409"/>